<dbReference type="Proteomes" id="UP000504617">
    <property type="component" value="Unplaced"/>
</dbReference>
<accession>A0A6I9Z2B6</accession>
<feature type="domain" description="Alpha-macroglobulin-like TED" evidence="1">
    <location>
        <begin position="14"/>
        <end position="102"/>
    </location>
</feature>
<dbReference type="GeneID" id="106555777"/>
<evidence type="ECO:0000259" key="1">
    <source>
        <dbReference type="Pfam" id="PF07678"/>
    </source>
</evidence>
<dbReference type="OrthoDB" id="9998011at2759"/>
<dbReference type="InterPro" id="IPR050473">
    <property type="entry name" value="A2M/Complement_sys"/>
</dbReference>
<protein>
    <submittedName>
        <fullName evidence="3">Alpha-2-macroglobulin-like</fullName>
    </submittedName>
</protein>
<dbReference type="InterPro" id="IPR008930">
    <property type="entry name" value="Terpenoid_cyclase/PrenylTrfase"/>
</dbReference>
<dbReference type="InterPro" id="IPR036595">
    <property type="entry name" value="A-macroglobulin_rcpt-bd_sf"/>
</dbReference>
<gene>
    <name evidence="3" type="primary">LOC106555777</name>
</gene>
<organism evidence="2 3">
    <name type="scientific">Thamnophis sirtalis</name>
    <dbReference type="NCBI Taxonomy" id="35019"/>
    <lineage>
        <taxon>Eukaryota</taxon>
        <taxon>Metazoa</taxon>
        <taxon>Chordata</taxon>
        <taxon>Craniata</taxon>
        <taxon>Vertebrata</taxon>
        <taxon>Euteleostomi</taxon>
        <taxon>Lepidosauria</taxon>
        <taxon>Squamata</taxon>
        <taxon>Bifurcata</taxon>
        <taxon>Unidentata</taxon>
        <taxon>Episquamata</taxon>
        <taxon>Toxicofera</taxon>
        <taxon>Serpentes</taxon>
        <taxon>Colubroidea</taxon>
        <taxon>Colubridae</taxon>
        <taxon>Natricinae</taxon>
        <taxon>Thamnophis</taxon>
    </lineage>
</organism>
<dbReference type="Pfam" id="PF07678">
    <property type="entry name" value="TED_complement"/>
    <property type="match status" value="1"/>
</dbReference>
<dbReference type="RefSeq" id="XP_013930161.1">
    <property type="nucleotide sequence ID" value="XM_014074686.1"/>
</dbReference>
<dbReference type="Gene3D" id="1.50.10.20">
    <property type="match status" value="1"/>
</dbReference>
<evidence type="ECO:0000313" key="2">
    <source>
        <dbReference type="Proteomes" id="UP000504617"/>
    </source>
</evidence>
<dbReference type="KEGG" id="tsr:106555777"/>
<evidence type="ECO:0000313" key="3">
    <source>
        <dbReference type="RefSeq" id="XP_013930161.1"/>
    </source>
</evidence>
<dbReference type="InterPro" id="IPR011626">
    <property type="entry name" value="Alpha-macroglobulin_TED"/>
</dbReference>
<dbReference type="GO" id="GO:0005615">
    <property type="term" value="C:extracellular space"/>
    <property type="evidence" value="ECO:0007669"/>
    <property type="project" value="InterPro"/>
</dbReference>
<sequence length="204" mass="22906">MDCVCNPKLTSLFEEDGSIHWERSWKPKQKSDFPLFVRAAAAEIELTSYVLLALVTKEPSPSEEELTLAAAIVKWLTKQQNSRGGFASTQDTVVALQALSQYKTFNYSKDGIDTRAILSSEYGLLREFHVDRNNSLLLQCEDLLQGPGNYTAEVTGCIFMQAVLTYNVPLEQEEAPFRLEVHTIPETCIGNNVHITFDIAMNVR</sequence>
<dbReference type="PANTHER" id="PTHR11412:SF165">
    <property type="entry name" value="ALPHA-2-MACROGLOBULIN"/>
    <property type="match status" value="1"/>
</dbReference>
<keyword evidence="2" id="KW-1185">Reference proteome</keyword>
<reference evidence="3" key="1">
    <citation type="submission" date="2025-08" db="UniProtKB">
        <authorList>
            <consortium name="RefSeq"/>
        </authorList>
    </citation>
    <scope>IDENTIFICATION</scope>
    <source>
        <tissue evidence="3">Skeletal muscle</tissue>
    </source>
</reference>
<name>A0A6I9Z2B6_9SAUR</name>
<dbReference type="Gene3D" id="2.60.40.690">
    <property type="entry name" value="Alpha-macroglobulin, receptor-binding domain"/>
    <property type="match status" value="1"/>
</dbReference>
<dbReference type="SUPFAM" id="SSF48239">
    <property type="entry name" value="Terpenoid cyclases/Protein prenyltransferases"/>
    <property type="match status" value="1"/>
</dbReference>
<dbReference type="Gene3D" id="2.60.120.1540">
    <property type="match status" value="1"/>
</dbReference>
<proteinExistence type="predicted"/>
<dbReference type="AlphaFoldDB" id="A0A6I9Z2B6"/>
<dbReference type="PANTHER" id="PTHR11412">
    <property type="entry name" value="MACROGLOBULIN / COMPLEMENT"/>
    <property type="match status" value="1"/>
</dbReference>